<reference evidence="10" key="1">
    <citation type="journal article" date="2012" name="MBio">
        <title>Comparative genome analysis of Trichophyton rubrum and related dermatophytes reveals candidate genes involved in infection.</title>
        <authorList>
            <person name="Martinez D.A."/>
            <person name="Oliver B.G."/>
            <person name="Graeser Y."/>
            <person name="Goldberg J.M."/>
            <person name="Li W."/>
            <person name="Martinez-Rossi N.M."/>
            <person name="Monod M."/>
            <person name="Shelest E."/>
            <person name="Barton R.C."/>
            <person name="Birch E."/>
            <person name="Brakhage A.A."/>
            <person name="Chen Z."/>
            <person name="Gurr S.J."/>
            <person name="Heiman D."/>
            <person name="Heitman J."/>
            <person name="Kosti I."/>
            <person name="Rossi A."/>
            <person name="Saif S."/>
            <person name="Samalova M."/>
            <person name="Saunders C.W."/>
            <person name="Shea T."/>
            <person name="Summerbell R.C."/>
            <person name="Xu J."/>
            <person name="Young S."/>
            <person name="Zeng Q."/>
            <person name="Birren B.W."/>
            <person name="Cuomo C.A."/>
            <person name="White T.C."/>
        </authorList>
    </citation>
    <scope>NUCLEOTIDE SEQUENCE [LARGE SCALE GENOMIC DNA]</scope>
    <source>
        <strain evidence="10">ATCC MYA-4605 / CBS 113480</strain>
    </source>
</reference>
<evidence type="ECO:0000256" key="3">
    <source>
        <dbReference type="ARBA" id="ARBA00022737"/>
    </source>
</evidence>
<dbReference type="GO" id="GO:0071038">
    <property type="term" value="P:TRAMP-dependent tRNA surveillance pathway"/>
    <property type="evidence" value="ECO:0007669"/>
    <property type="project" value="TreeGrafter"/>
</dbReference>
<dbReference type="eggNOG" id="KOG4400">
    <property type="taxonomic scope" value="Eukaryota"/>
</dbReference>
<dbReference type="AlphaFoldDB" id="C5FED5"/>
<feature type="domain" description="CCHC-type" evidence="8">
    <location>
        <begin position="331"/>
        <end position="347"/>
    </location>
</feature>
<feature type="domain" description="CCHC-type" evidence="8">
    <location>
        <begin position="296"/>
        <end position="312"/>
    </location>
</feature>
<dbReference type="GeneID" id="9228328"/>
<feature type="domain" description="CCHC-type" evidence="8">
    <location>
        <begin position="270"/>
        <end position="286"/>
    </location>
</feature>
<keyword evidence="5" id="KW-0862">Zinc</keyword>
<dbReference type="GO" id="GO:0071035">
    <property type="term" value="P:nuclear polyadenylation-dependent rRNA catabolic process"/>
    <property type="evidence" value="ECO:0007669"/>
    <property type="project" value="TreeGrafter"/>
</dbReference>
<feature type="compositionally biased region" description="Pro residues" evidence="7">
    <location>
        <begin position="486"/>
        <end position="501"/>
    </location>
</feature>
<feature type="domain" description="CCHC-type" evidence="8">
    <location>
        <begin position="232"/>
        <end position="248"/>
    </location>
</feature>
<dbReference type="GO" id="GO:0008270">
    <property type="term" value="F:zinc ion binding"/>
    <property type="evidence" value="ECO:0007669"/>
    <property type="project" value="UniProtKB-KW"/>
</dbReference>
<feature type="compositionally biased region" description="Low complexity" evidence="7">
    <location>
        <begin position="86"/>
        <end position="95"/>
    </location>
</feature>
<name>C5FED5_ARTOC</name>
<evidence type="ECO:0000256" key="1">
    <source>
        <dbReference type="ARBA" id="ARBA00004123"/>
    </source>
</evidence>
<proteinExistence type="predicted"/>
<organism evidence="9 10">
    <name type="scientific">Arthroderma otae (strain ATCC MYA-4605 / CBS 113480)</name>
    <name type="common">Microsporum canis</name>
    <dbReference type="NCBI Taxonomy" id="554155"/>
    <lineage>
        <taxon>Eukaryota</taxon>
        <taxon>Fungi</taxon>
        <taxon>Dikarya</taxon>
        <taxon>Ascomycota</taxon>
        <taxon>Pezizomycotina</taxon>
        <taxon>Eurotiomycetes</taxon>
        <taxon>Eurotiomycetidae</taxon>
        <taxon>Onygenales</taxon>
        <taxon>Arthrodermataceae</taxon>
        <taxon>Microsporum</taxon>
    </lineage>
</organism>
<feature type="compositionally biased region" description="Acidic residues" evidence="7">
    <location>
        <begin position="102"/>
        <end position="122"/>
    </location>
</feature>
<evidence type="ECO:0000313" key="9">
    <source>
        <dbReference type="EMBL" id="EEQ28169.1"/>
    </source>
</evidence>
<dbReference type="HOGENOM" id="CLU_025398_1_0_1"/>
<feature type="compositionally biased region" description="Basic residues" evidence="7">
    <location>
        <begin position="47"/>
        <end position="59"/>
    </location>
</feature>
<dbReference type="InterPro" id="IPR051644">
    <property type="entry name" value="TRAMP_AT-DNA-binding"/>
</dbReference>
<gene>
    <name evidence="9" type="ORF">MCYG_01057</name>
</gene>
<feature type="region of interest" description="Disordered" evidence="7">
    <location>
        <begin position="1"/>
        <end position="124"/>
    </location>
</feature>
<accession>C5FED5</accession>
<dbReference type="OrthoDB" id="7608935at2759"/>
<dbReference type="PANTHER" id="PTHR46543:SF1">
    <property type="entry name" value="ZINC FINGER CCHC DOMAIN-CONTAINING PROTEIN 7"/>
    <property type="match status" value="1"/>
</dbReference>
<feature type="region of interest" description="Disordered" evidence="7">
    <location>
        <begin position="375"/>
        <end position="535"/>
    </location>
</feature>
<comment type="subcellular location">
    <subcellularLocation>
        <location evidence="1">Nucleus</location>
    </subcellularLocation>
</comment>
<dbReference type="Proteomes" id="UP000002035">
    <property type="component" value="Unassembled WGS sequence"/>
</dbReference>
<dbReference type="STRING" id="554155.C5FED5"/>
<dbReference type="VEuPathDB" id="FungiDB:MCYG_01057"/>
<dbReference type="GO" id="GO:0003723">
    <property type="term" value="F:RNA binding"/>
    <property type="evidence" value="ECO:0007669"/>
    <property type="project" value="TreeGrafter"/>
</dbReference>
<keyword evidence="3" id="KW-0677">Repeat</keyword>
<dbReference type="GO" id="GO:0031499">
    <property type="term" value="C:TRAMP complex"/>
    <property type="evidence" value="ECO:0007669"/>
    <property type="project" value="TreeGrafter"/>
</dbReference>
<dbReference type="GO" id="GO:0071039">
    <property type="term" value="P:nuclear polyadenylation-dependent CUT catabolic process"/>
    <property type="evidence" value="ECO:0007669"/>
    <property type="project" value="TreeGrafter"/>
</dbReference>
<dbReference type="GO" id="GO:0071037">
    <property type="term" value="P:nuclear polyadenylation-dependent snRNA catabolic process"/>
    <property type="evidence" value="ECO:0007669"/>
    <property type="project" value="TreeGrafter"/>
</dbReference>
<feature type="compositionally biased region" description="Polar residues" evidence="7">
    <location>
        <begin position="62"/>
        <end position="75"/>
    </location>
</feature>
<keyword evidence="10" id="KW-1185">Reference proteome</keyword>
<sequence length="635" mass="69674">MSGVAEDAACDSRTASVGLAPAKGVQRPISQAGDAGKQASANWNNVRKGKVRTVLRRPAPKSVNSFNKVNGQYWRSGSASEDESEAGAQEEGANSLAKDGSDIDSESSTEDTTDPSDIDENDSSILLNMDQPSTENAQLESQVEPQPVCINQENVDMTSVAEVVEEQGALLETVPPVSNDDNIDAAAQKAFRSKYSITPRTIAELETDDFKKQSRYILYNCTSNPDPTTVVRCTDCFKEGHLSDICPSKKCEHCGAWEAHESRFCPTWRRCQRCRERGHDKNSCSAPLQGSAAEVPCDLCGSDRHIESQCDLMWKLPHAMHTSGKLFISISCAKCTSSQHLIGDCPSSNCPSYSTSWSLKTFDPSIVSNINILPAGVSSDKTNGSVPQLKIKGRAQRDPTPEEDEFHIRSRPYPPPASRSNIRFADGLGRGRNLGPNQDRSNDSGSDRYTPQDSRRDYRERDHYFGSRSRPRSRSPEPRYSGNQYRPPPPPNCGRGPPPPSSRNLGRDRNRDRGRGSGGGGHRGGKDSSRPFPSRTTLPALQDYLVMSLSGATTCIRWILVNTQHPQCHEYGWNLDASRDTTGIHPTSPEMAPDEAPGFAAHETEPSIIVVSCQLQRWPSIVHLRSDTTLTMLDI</sequence>
<keyword evidence="6" id="KW-0539">Nucleus</keyword>
<feature type="compositionally biased region" description="Basic and acidic residues" evidence="7">
    <location>
        <begin position="505"/>
        <end position="515"/>
    </location>
</feature>
<evidence type="ECO:0000256" key="2">
    <source>
        <dbReference type="ARBA" id="ARBA00022723"/>
    </source>
</evidence>
<dbReference type="Gene3D" id="4.10.60.10">
    <property type="entry name" value="Zinc finger, CCHC-type"/>
    <property type="match status" value="1"/>
</dbReference>
<dbReference type="InterPro" id="IPR001878">
    <property type="entry name" value="Znf_CCHC"/>
</dbReference>
<evidence type="ECO:0000256" key="4">
    <source>
        <dbReference type="ARBA" id="ARBA00022771"/>
    </source>
</evidence>
<keyword evidence="4" id="KW-0863">Zinc-finger</keyword>
<dbReference type="EMBL" id="DS995701">
    <property type="protein sequence ID" value="EEQ28169.1"/>
    <property type="molecule type" value="Genomic_DNA"/>
</dbReference>
<evidence type="ECO:0000256" key="6">
    <source>
        <dbReference type="ARBA" id="ARBA00023242"/>
    </source>
</evidence>
<dbReference type="GO" id="GO:0071036">
    <property type="term" value="P:nuclear polyadenylation-dependent snoRNA catabolic process"/>
    <property type="evidence" value="ECO:0007669"/>
    <property type="project" value="TreeGrafter"/>
</dbReference>
<keyword evidence="2" id="KW-0479">Metal-binding</keyword>
<dbReference type="SMART" id="SM00343">
    <property type="entry name" value="ZnF_C2HC"/>
    <property type="match status" value="4"/>
</dbReference>
<evidence type="ECO:0000256" key="5">
    <source>
        <dbReference type="ARBA" id="ARBA00022833"/>
    </source>
</evidence>
<evidence type="ECO:0000256" key="7">
    <source>
        <dbReference type="SAM" id="MobiDB-lite"/>
    </source>
</evidence>
<dbReference type="RefSeq" id="XP_002850953.1">
    <property type="nucleotide sequence ID" value="XM_002850907.1"/>
</dbReference>
<evidence type="ECO:0000259" key="8">
    <source>
        <dbReference type="SMART" id="SM00343"/>
    </source>
</evidence>
<dbReference type="OMA" id="PTWRRCQ"/>
<feature type="compositionally biased region" description="Basic and acidic residues" evidence="7">
    <location>
        <begin position="453"/>
        <end position="465"/>
    </location>
</feature>
<dbReference type="PANTHER" id="PTHR46543">
    <property type="entry name" value="ZINC FINGER CCHC DOMAIN-CONTAINING PROTEIN 7"/>
    <property type="match status" value="1"/>
</dbReference>
<protein>
    <submittedName>
        <fullName evidence="9">Zinc knuckle domain-containing protein</fullName>
    </submittedName>
</protein>
<evidence type="ECO:0000313" key="10">
    <source>
        <dbReference type="Proteomes" id="UP000002035"/>
    </source>
</evidence>
<dbReference type="GO" id="GO:0071031">
    <property type="term" value="P:nuclear mRNA surveillance of mRNA 3'-end processing"/>
    <property type="evidence" value="ECO:0007669"/>
    <property type="project" value="TreeGrafter"/>
</dbReference>